<organism evidence="2 3">
    <name type="scientific">Pistricoccus aurantiacus</name>
    <dbReference type="NCBI Taxonomy" id="1883414"/>
    <lineage>
        <taxon>Bacteria</taxon>
        <taxon>Pseudomonadati</taxon>
        <taxon>Pseudomonadota</taxon>
        <taxon>Gammaproteobacteria</taxon>
        <taxon>Oceanospirillales</taxon>
        <taxon>Halomonadaceae</taxon>
        <taxon>Pistricoccus</taxon>
    </lineage>
</organism>
<dbReference type="PANTHER" id="PTHR13696:SF96">
    <property type="entry name" value="COBQ_COBB_MIND_PARA NUCLEOTIDE BINDING DOMAIN-CONTAINING PROTEIN"/>
    <property type="match status" value="1"/>
</dbReference>
<gene>
    <name evidence="2" type="ORF">FGL86_11425</name>
</gene>
<name>A0A5B8STF8_9GAMM</name>
<dbReference type="InterPro" id="IPR050678">
    <property type="entry name" value="DNA_Partitioning_ATPase"/>
</dbReference>
<dbReference type="SUPFAM" id="SSF52540">
    <property type="entry name" value="P-loop containing nucleoside triphosphate hydrolases"/>
    <property type="match status" value="1"/>
</dbReference>
<evidence type="ECO:0000313" key="2">
    <source>
        <dbReference type="EMBL" id="QEA39621.1"/>
    </source>
</evidence>
<sequence>MRVSATVCSKGGVGKTTVTANLGGLLADAGFRVLLIDLDSQPTFSSYYELSHPAPGGVYELLATELIDLDRIISRTSLTNLDIIVSNDHRNQLQQLLLNAPNGRFRLIGLLDRFADRYDAILIDTQGARSILLEMAVLAANHIVSPIVPELLTAREFVRGTQGMLNELRELAKYTRFAVPPALILLNKMTDRLTDAREIADSIRCMFAEENDTGIRVLETPLVNLSAYRTAALKSQPVHRIEPRKPSGRKAPACADQLKAVASALYPEWADAIAVVDMTQGGGQPGTGKRQGVTHVH</sequence>
<reference evidence="2 3" key="1">
    <citation type="submission" date="2019-06" db="EMBL/GenBank/DDBJ databases">
        <title>Genome analyses of bacteria isolated from kimchi.</title>
        <authorList>
            <person name="Lee S."/>
            <person name="Ahn S."/>
            <person name="Roh S."/>
        </authorList>
    </citation>
    <scope>NUCLEOTIDE SEQUENCE [LARGE SCALE GENOMIC DNA]</scope>
    <source>
        <strain evidence="2 3">CBA4606</strain>
    </source>
</reference>
<dbReference type="OrthoDB" id="9799330at2"/>
<dbReference type="PANTHER" id="PTHR13696">
    <property type="entry name" value="P-LOOP CONTAINING NUCLEOSIDE TRIPHOSPHATE HYDROLASE"/>
    <property type="match status" value="1"/>
</dbReference>
<feature type="domain" description="AAA" evidence="1">
    <location>
        <begin position="2"/>
        <end position="173"/>
    </location>
</feature>
<dbReference type="Proteomes" id="UP000321272">
    <property type="component" value="Chromosome"/>
</dbReference>
<keyword evidence="3" id="KW-1185">Reference proteome</keyword>
<dbReference type="Gene3D" id="3.40.50.300">
    <property type="entry name" value="P-loop containing nucleotide triphosphate hydrolases"/>
    <property type="match status" value="1"/>
</dbReference>
<dbReference type="EMBL" id="CP042382">
    <property type="protein sequence ID" value="QEA39621.1"/>
    <property type="molecule type" value="Genomic_DNA"/>
</dbReference>
<proteinExistence type="predicted"/>
<dbReference type="CDD" id="cd02042">
    <property type="entry name" value="ParAB_family"/>
    <property type="match status" value="1"/>
</dbReference>
<evidence type="ECO:0000259" key="1">
    <source>
        <dbReference type="Pfam" id="PF13614"/>
    </source>
</evidence>
<dbReference type="Pfam" id="PF13614">
    <property type="entry name" value="AAA_31"/>
    <property type="match status" value="1"/>
</dbReference>
<dbReference type="KEGG" id="paur:FGL86_11425"/>
<accession>A0A5B8STF8</accession>
<dbReference type="AlphaFoldDB" id="A0A5B8STF8"/>
<dbReference type="InterPro" id="IPR027417">
    <property type="entry name" value="P-loop_NTPase"/>
</dbReference>
<protein>
    <submittedName>
        <fullName evidence="2">ParA family protein</fullName>
    </submittedName>
</protein>
<dbReference type="InterPro" id="IPR025669">
    <property type="entry name" value="AAA_dom"/>
</dbReference>
<dbReference type="RefSeq" id="WP_147184670.1">
    <property type="nucleotide sequence ID" value="NZ_CP042382.1"/>
</dbReference>
<evidence type="ECO:0000313" key="3">
    <source>
        <dbReference type="Proteomes" id="UP000321272"/>
    </source>
</evidence>